<keyword evidence="3" id="KW-1185">Reference proteome</keyword>
<accession>A0A6I3KLW9</accession>
<dbReference type="Proteomes" id="UP000440694">
    <property type="component" value="Unassembled WGS sequence"/>
</dbReference>
<feature type="transmembrane region" description="Helical" evidence="1">
    <location>
        <begin position="471"/>
        <end position="492"/>
    </location>
</feature>
<organism evidence="2 3">
    <name type="scientific">Hyphomicrobium album</name>
    <dbReference type="NCBI Taxonomy" id="2665159"/>
    <lineage>
        <taxon>Bacteria</taxon>
        <taxon>Pseudomonadati</taxon>
        <taxon>Pseudomonadota</taxon>
        <taxon>Alphaproteobacteria</taxon>
        <taxon>Hyphomicrobiales</taxon>
        <taxon>Hyphomicrobiaceae</taxon>
        <taxon>Hyphomicrobium</taxon>
    </lineage>
</organism>
<dbReference type="EMBL" id="WMBQ01000001">
    <property type="protein sequence ID" value="MTD93711.1"/>
    <property type="molecule type" value="Genomic_DNA"/>
</dbReference>
<keyword evidence="1" id="KW-0472">Membrane</keyword>
<proteinExistence type="predicted"/>
<evidence type="ECO:0000313" key="3">
    <source>
        <dbReference type="Proteomes" id="UP000440694"/>
    </source>
</evidence>
<comment type="caution">
    <text evidence="2">The sequence shown here is derived from an EMBL/GenBank/DDBJ whole genome shotgun (WGS) entry which is preliminary data.</text>
</comment>
<protein>
    <recommendedName>
        <fullName evidence="4">CorA-like Mg2+ transporter protein</fullName>
    </recommendedName>
</protein>
<dbReference type="AlphaFoldDB" id="A0A6I3KLW9"/>
<feature type="transmembrane region" description="Helical" evidence="1">
    <location>
        <begin position="504"/>
        <end position="525"/>
    </location>
</feature>
<reference evidence="2 3" key="1">
    <citation type="submission" date="2019-11" db="EMBL/GenBank/DDBJ databases">
        <title>Identification of a novel strain.</title>
        <authorList>
            <person name="Xu Q."/>
            <person name="Wang G."/>
        </authorList>
    </citation>
    <scope>NUCLEOTIDE SEQUENCE [LARGE SCALE GENOMIC DNA]</scope>
    <source>
        <strain evidence="3">xq</strain>
    </source>
</reference>
<keyword evidence="1" id="KW-0812">Transmembrane</keyword>
<sequence>MANDASPVPAGAHDAQARTVRHFRQIVLWPIQLISGKANGKRDSADALFERLGGGNWELVDDEFGVEADAFQERHYREFVSFLPHVQRFLYGDAPGSLRRLGKGDAPLRVYRRTDIAAVRMVLAPGGEPVTCRVAHVDLHFFHDVDAVILAFEFYASDLPLSVVHEIMYRFGRAYPPGWTETGEPLHCPAHVEWLDKDDRVLATSDYQKRERYLSFVGHQRTPCFAAHWEFLLMPLVAENSGSKGPLSFRQIEYYRMPVMTYLTLDRMWDMQRTDYMRLAFATGASPNGDAPFAERFLHDFEARNCYDRYYHEGSEAAAVGTRFLLSGHAFTVVADGVSPRLEDNERGLLGQFRHQYFLLFLISHFHKAALLMLSDRLVAAIKLLEMRSAQSAASFRRETYRLQEAFMRFTQRYWFTEVSDQAQTRDLFRMQRAHLGNDDLYKELRNEIFDMVQYLDSDVLRRQSGSFHRLTAVTIIGLIGTTATGFLGMNLIDETGAPLLVKLGYFCIVAAAVTALTVGVVAFSRSLTALLDRMSGERP</sequence>
<name>A0A6I3KLW9_9HYPH</name>
<evidence type="ECO:0000256" key="1">
    <source>
        <dbReference type="SAM" id="Phobius"/>
    </source>
</evidence>
<evidence type="ECO:0008006" key="4">
    <source>
        <dbReference type="Google" id="ProtNLM"/>
    </source>
</evidence>
<evidence type="ECO:0000313" key="2">
    <source>
        <dbReference type="EMBL" id="MTD93711.1"/>
    </source>
</evidence>
<dbReference type="RefSeq" id="WP_154738226.1">
    <property type="nucleotide sequence ID" value="NZ_WMBQ01000001.1"/>
</dbReference>
<keyword evidence="1" id="KW-1133">Transmembrane helix</keyword>
<gene>
    <name evidence="2" type="ORF">GIW81_05105</name>
</gene>
<dbReference type="Gene3D" id="1.20.58.340">
    <property type="entry name" value="Magnesium transport protein CorA, transmembrane region"/>
    <property type="match status" value="1"/>
</dbReference>